<evidence type="ECO:0000256" key="5">
    <source>
        <dbReference type="SAM" id="MobiDB-lite"/>
    </source>
</evidence>
<keyword evidence="4" id="KW-0175">Coiled coil</keyword>
<evidence type="ECO:0000313" key="8">
    <source>
        <dbReference type="Proteomes" id="UP000009022"/>
    </source>
</evidence>
<proteinExistence type="predicted"/>
<comment type="subcellular location">
    <subcellularLocation>
        <location evidence="1">Nucleus</location>
    </subcellularLocation>
</comment>
<dbReference type="GO" id="GO:0003684">
    <property type="term" value="F:damaged DNA binding"/>
    <property type="evidence" value="ECO:0000318"/>
    <property type="project" value="GO_Central"/>
</dbReference>
<dbReference type="eggNOG" id="ENOG502QTV5">
    <property type="taxonomic scope" value="Eukaryota"/>
</dbReference>
<dbReference type="GO" id="GO:0010792">
    <property type="term" value="P:DNA double-strand break processing involved in repair via single-strand annealing"/>
    <property type="evidence" value="ECO:0000318"/>
    <property type="project" value="GO_Central"/>
</dbReference>
<evidence type="ECO:0000256" key="4">
    <source>
        <dbReference type="SAM" id="Coils"/>
    </source>
</evidence>
<feature type="coiled-coil region" evidence="4">
    <location>
        <begin position="12"/>
        <end position="60"/>
    </location>
</feature>
<dbReference type="STRING" id="10228.B3S474"/>
<evidence type="ECO:0000256" key="3">
    <source>
        <dbReference type="ARBA" id="ARBA00023242"/>
    </source>
</evidence>
<protein>
    <recommendedName>
        <fullName evidence="6">DNA endonuclease activator Ctp1 C-terminal domain-containing protein</fullName>
    </recommendedName>
</protein>
<dbReference type="InParanoid" id="B3S474"/>
<dbReference type="GeneID" id="6756164"/>
<dbReference type="AlphaFoldDB" id="B3S474"/>
<dbReference type="KEGG" id="tad:TRIADDRAFT_58980"/>
<keyword evidence="3" id="KW-0539">Nucleus</keyword>
<dbReference type="Proteomes" id="UP000009022">
    <property type="component" value="Unassembled WGS sequence"/>
</dbReference>
<feature type="coiled-coil region" evidence="4">
    <location>
        <begin position="262"/>
        <end position="296"/>
    </location>
</feature>
<dbReference type="InterPro" id="IPR033316">
    <property type="entry name" value="RBBP8-like"/>
</dbReference>
<evidence type="ECO:0000313" key="7">
    <source>
        <dbReference type="EMBL" id="EDV22594.1"/>
    </source>
</evidence>
<dbReference type="CTD" id="6756164"/>
<reference evidence="7 8" key="1">
    <citation type="journal article" date="2008" name="Nature">
        <title>The Trichoplax genome and the nature of placozoans.</title>
        <authorList>
            <person name="Srivastava M."/>
            <person name="Begovic E."/>
            <person name="Chapman J."/>
            <person name="Putnam N.H."/>
            <person name="Hellsten U."/>
            <person name="Kawashima T."/>
            <person name="Kuo A."/>
            <person name="Mitros T."/>
            <person name="Salamov A."/>
            <person name="Carpenter M.L."/>
            <person name="Signorovitch A.Y."/>
            <person name="Moreno M.A."/>
            <person name="Kamm K."/>
            <person name="Grimwood J."/>
            <person name="Schmutz J."/>
            <person name="Shapiro H."/>
            <person name="Grigoriev I.V."/>
            <person name="Buss L.W."/>
            <person name="Schierwater B."/>
            <person name="Dellaporta S.L."/>
            <person name="Rokhsar D.S."/>
        </authorList>
    </citation>
    <scope>NUCLEOTIDE SEQUENCE [LARGE SCALE GENOMIC DNA]</scope>
    <source>
        <strain evidence="7 8">Grell-BS-1999</strain>
    </source>
</reference>
<dbReference type="OrthoDB" id="5801062at2759"/>
<dbReference type="GO" id="GO:0005634">
    <property type="term" value="C:nucleus"/>
    <property type="evidence" value="ECO:0007669"/>
    <property type="project" value="UniProtKB-SubCell"/>
</dbReference>
<feature type="domain" description="DNA endonuclease activator Ctp1 C-terminal" evidence="6">
    <location>
        <begin position="401"/>
        <end position="436"/>
    </location>
</feature>
<dbReference type="PANTHER" id="PTHR15107:SF0">
    <property type="entry name" value="DNA ENDONUCLEASE ACTIVATOR CTP1 C-TERMINAL DOMAIN-CONTAINING PROTEIN"/>
    <property type="match status" value="1"/>
</dbReference>
<gene>
    <name evidence="7" type="ORF">TRIADDRAFT_58980</name>
</gene>
<evidence type="ECO:0000259" key="6">
    <source>
        <dbReference type="Pfam" id="PF08573"/>
    </source>
</evidence>
<keyword evidence="8" id="KW-1185">Reference proteome</keyword>
<evidence type="ECO:0000256" key="2">
    <source>
        <dbReference type="ARBA" id="ARBA00022763"/>
    </source>
</evidence>
<name>B3S474_TRIAD</name>
<accession>B3S474</accession>
<dbReference type="RefSeq" id="XP_002115138.1">
    <property type="nucleotide sequence ID" value="XM_002115102.1"/>
</dbReference>
<keyword evidence="2" id="KW-0227">DNA damage</keyword>
<evidence type="ECO:0000256" key="1">
    <source>
        <dbReference type="ARBA" id="ARBA00004123"/>
    </source>
</evidence>
<dbReference type="EMBL" id="DS985249">
    <property type="protein sequence ID" value="EDV22594.1"/>
    <property type="molecule type" value="Genomic_DNA"/>
</dbReference>
<dbReference type="HOGENOM" id="CLU_594939_0_0_1"/>
<dbReference type="Pfam" id="PF08573">
    <property type="entry name" value="SAE2"/>
    <property type="match status" value="1"/>
</dbReference>
<feature type="region of interest" description="Disordered" evidence="5">
    <location>
        <begin position="102"/>
        <end position="133"/>
    </location>
</feature>
<dbReference type="InterPro" id="IPR013882">
    <property type="entry name" value="Ctp1_C"/>
</dbReference>
<dbReference type="PANTHER" id="PTHR15107">
    <property type="entry name" value="RETINOBLASTOMA BINDING PROTEIN 8"/>
    <property type="match status" value="1"/>
</dbReference>
<sequence length="460" mass="52924">MDGIRNLLESVIQEIGNKWKDVEKELKTLKENNLNLVEQVQTLTEALKKARQRAKKDRENYLIKETEWRRYTEKLLNRQKSIPNCEMGVLVDLLQSDKILDPELSDSTNNKKRKHGPISEDELNAVDESTEKQIQDDDATITENDTHKPMKLKKFNKKRQRYRHHLTGTTNCNLPVVDSHHNDFKIDITESVPIIDSQASIDLTMTQPSSPVYKPREGRLVACCPDMIEDEIKEKEEEIADNDITLSGIHDANNNYIDQNETKSFNDLNKGLRNTNENYENELHCVTDEAEGLQKSSDNLSDIDSNLEELGNTITVKNNGDAIELISLTKRNSPKTPESIRDTEMKIKLPITTIDQSFKNHGKKPNFKYSETVRKKNERRQLDGHACDLCKKYYSGLGLSEKELRERMKNCSRHRAVCSRPDTPPDFWSTDFPDTQTLIEKRMLLRAANNKVNISDGKTV</sequence>
<organism evidence="7 8">
    <name type="scientific">Trichoplax adhaerens</name>
    <name type="common">Trichoplax reptans</name>
    <dbReference type="NCBI Taxonomy" id="10228"/>
    <lineage>
        <taxon>Eukaryota</taxon>
        <taxon>Metazoa</taxon>
        <taxon>Placozoa</taxon>
        <taxon>Uniplacotomia</taxon>
        <taxon>Trichoplacea</taxon>
        <taxon>Trichoplacidae</taxon>
        <taxon>Trichoplax</taxon>
    </lineage>
</organism>